<dbReference type="GO" id="GO:0003824">
    <property type="term" value="F:catalytic activity"/>
    <property type="evidence" value="ECO:0007669"/>
    <property type="project" value="InterPro"/>
</dbReference>
<keyword evidence="4" id="KW-1185">Reference proteome</keyword>
<evidence type="ECO:0000313" key="4">
    <source>
        <dbReference type="Proteomes" id="UP000481109"/>
    </source>
</evidence>
<feature type="domain" description="Condensation" evidence="2">
    <location>
        <begin position="106"/>
        <end position="278"/>
    </location>
</feature>
<dbReference type="Gene3D" id="3.30.559.10">
    <property type="entry name" value="Chloramphenicol acetyltransferase-like domain"/>
    <property type="match status" value="1"/>
</dbReference>
<dbReference type="GO" id="GO:0008610">
    <property type="term" value="P:lipid biosynthetic process"/>
    <property type="evidence" value="ECO:0007669"/>
    <property type="project" value="UniProtKB-ARBA"/>
</dbReference>
<dbReference type="Gene3D" id="3.30.559.30">
    <property type="entry name" value="Nonribosomal peptide synthetase, condensation domain"/>
    <property type="match status" value="1"/>
</dbReference>
<evidence type="ECO:0000259" key="2">
    <source>
        <dbReference type="Pfam" id="PF00668"/>
    </source>
</evidence>
<sequence>MTTSRFARPQDEPIAVIVRLGPDEAPVVELRGPIEATRVKAALDALSARRPGTPAWLADLHRRGPGQHTLRFNRSAHPAREQPPLGALADLLTRGGRSSLRTRRLTATPLQRELLADADAHPGSGRQVEQVAWDWHGPLDVARFTAAWHSVFARESVLRTAFDGWAEPGLVIHEEAESQILRMPYGSTEWPSLVEAERRRGIDPRRPAPLRITLLGGGPRGRAQPARILLTYHHALLDGFSIRLLVREFYRGYLAGGVLPGGERRPDMTDYGTWLASQRTTPADGFFAASGDSAASDDSTASGDSTASSGFRAGEPLCVPPLFTPGGRGDGRSLLRLTEQETTELRRWAARWGAGEFIALQAVWSLLLYRAGRAEGRAQVRFATTATGRTVPFEGAELTPGALAGPLPQSVLVDPHATLPELIAALRDRFLDQTAYEWMSVGQIHELAGRTQPPADTLLTFEAAPRILTDSQTELGALGVEVEPPQSLGAHTAYPVTLIAQHDRQGRLVLTATYDRAHRREVMELLAHVVLLLRELPRGAGEFTTVGEALELLSGLGIGTPPRAKAAEAPRPSEAPEDSVPQAVLRLPACAGAGTIGLLQAPGISRAFYGRLAHAYTGPEEILLLGPVPAGGPAADTATRAVHATLGARSRSGAGLALVAFSGDGEAACAIAALSAADGHRPLAVVLDAAGTAPDSLARALASALGRGL</sequence>
<proteinExistence type="predicted"/>
<dbReference type="AlphaFoldDB" id="A0A6G4XAA6"/>
<dbReference type="PANTHER" id="PTHR45527:SF1">
    <property type="entry name" value="FATTY ACID SYNTHASE"/>
    <property type="match status" value="1"/>
</dbReference>
<dbReference type="Pfam" id="PF00668">
    <property type="entry name" value="Condensation"/>
    <property type="match status" value="2"/>
</dbReference>
<name>A0A6G4XAA6_9ACTN</name>
<dbReference type="GO" id="GO:0005737">
    <property type="term" value="C:cytoplasm"/>
    <property type="evidence" value="ECO:0007669"/>
    <property type="project" value="TreeGrafter"/>
</dbReference>
<feature type="region of interest" description="Disordered" evidence="1">
    <location>
        <begin position="287"/>
        <end position="312"/>
    </location>
</feature>
<reference evidence="3 4" key="1">
    <citation type="submission" date="2020-02" db="EMBL/GenBank/DDBJ databases">
        <title>Whole-genome analyses of novel actinobacteria.</title>
        <authorList>
            <person name="Sahin N."/>
            <person name="Tokatli A."/>
        </authorList>
    </citation>
    <scope>NUCLEOTIDE SEQUENCE [LARGE SCALE GENOMIC DNA]</scope>
    <source>
        <strain evidence="3 4">YC504</strain>
    </source>
</reference>
<dbReference type="Proteomes" id="UP000481109">
    <property type="component" value="Unassembled WGS sequence"/>
</dbReference>
<gene>
    <name evidence="3" type="ORF">G6045_01970</name>
</gene>
<dbReference type="SUPFAM" id="SSF52777">
    <property type="entry name" value="CoA-dependent acyltransferases"/>
    <property type="match status" value="2"/>
</dbReference>
<evidence type="ECO:0000256" key="1">
    <source>
        <dbReference type="SAM" id="MobiDB-lite"/>
    </source>
</evidence>
<accession>A0A6G4XAA6</accession>
<dbReference type="PANTHER" id="PTHR45527">
    <property type="entry name" value="NONRIBOSOMAL PEPTIDE SYNTHETASE"/>
    <property type="match status" value="1"/>
</dbReference>
<dbReference type="InterPro" id="IPR023213">
    <property type="entry name" value="CAT-like_dom_sf"/>
</dbReference>
<dbReference type="EMBL" id="JAAKZW010000003">
    <property type="protein sequence ID" value="NGO74455.1"/>
    <property type="molecule type" value="Genomic_DNA"/>
</dbReference>
<organism evidence="3 4">
    <name type="scientific">Streptomyces mesophilus</name>
    <dbReference type="NCBI Taxonomy" id="1775132"/>
    <lineage>
        <taxon>Bacteria</taxon>
        <taxon>Bacillati</taxon>
        <taxon>Actinomycetota</taxon>
        <taxon>Actinomycetes</taxon>
        <taxon>Kitasatosporales</taxon>
        <taxon>Streptomycetaceae</taxon>
        <taxon>Streptomyces</taxon>
    </lineage>
</organism>
<feature type="domain" description="Condensation" evidence="2">
    <location>
        <begin position="332"/>
        <end position="534"/>
    </location>
</feature>
<comment type="caution">
    <text evidence="3">The sequence shown here is derived from an EMBL/GenBank/DDBJ whole genome shotgun (WGS) entry which is preliminary data.</text>
</comment>
<feature type="compositionally biased region" description="Low complexity" evidence="1">
    <location>
        <begin position="287"/>
        <end position="311"/>
    </location>
</feature>
<dbReference type="InterPro" id="IPR001242">
    <property type="entry name" value="Condensation_dom"/>
</dbReference>
<evidence type="ECO:0000313" key="3">
    <source>
        <dbReference type="EMBL" id="NGO74455.1"/>
    </source>
</evidence>
<dbReference type="RefSeq" id="WP_165329975.1">
    <property type="nucleotide sequence ID" value="NZ_JAAKZW010000003.1"/>
</dbReference>
<dbReference type="GO" id="GO:0043041">
    <property type="term" value="P:amino acid activation for nonribosomal peptide biosynthetic process"/>
    <property type="evidence" value="ECO:0007669"/>
    <property type="project" value="TreeGrafter"/>
</dbReference>
<protein>
    <submittedName>
        <fullName evidence="3">Peptide synthase condensation domain-containing protein</fullName>
    </submittedName>
</protein>
<dbReference type="GO" id="GO:0031177">
    <property type="term" value="F:phosphopantetheine binding"/>
    <property type="evidence" value="ECO:0007669"/>
    <property type="project" value="TreeGrafter"/>
</dbReference>
<dbReference type="GO" id="GO:0044550">
    <property type="term" value="P:secondary metabolite biosynthetic process"/>
    <property type="evidence" value="ECO:0007669"/>
    <property type="project" value="TreeGrafter"/>
</dbReference>